<proteinExistence type="inferred from homology"/>
<dbReference type="NCBIfam" id="TIGR01879">
    <property type="entry name" value="hydantase"/>
    <property type="match status" value="1"/>
</dbReference>
<evidence type="ECO:0000256" key="2">
    <source>
        <dbReference type="ARBA" id="ARBA00022801"/>
    </source>
</evidence>
<dbReference type="Pfam" id="PF01546">
    <property type="entry name" value="Peptidase_M20"/>
    <property type="match status" value="1"/>
</dbReference>
<protein>
    <submittedName>
        <fullName evidence="3">M20 family metallo-hydrolase</fullName>
    </submittedName>
</protein>
<dbReference type="Gene3D" id="3.40.630.10">
    <property type="entry name" value="Zn peptidases"/>
    <property type="match status" value="1"/>
</dbReference>
<dbReference type="InterPro" id="IPR036264">
    <property type="entry name" value="Bact_exopeptidase_dim_dom"/>
</dbReference>
<keyword evidence="2" id="KW-0378">Hydrolase</keyword>
<organism evidence="3 4">
    <name type="scientific">Corynebacterium propinquum</name>
    <dbReference type="NCBI Taxonomy" id="43769"/>
    <lineage>
        <taxon>Bacteria</taxon>
        <taxon>Bacillati</taxon>
        <taxon>Actinomycetota</taxon>
        <taxon>Actinomycetes</taxon>
        <taxon>Mycobacteriales</taxon>
        <taxon>Corynebacteriaceae</taxon>
        <taxon>Corynebacterium</taxon>
    </lineage>
</organism>
<dbReference type="EMBL" id="JASNVK010000002">
    <property type="protein sequence ID" value="MDK4300009.1"/>
    <property type="molecule type" value="Genomic_DNA"/>
</dbReference>
<reference evidence="3 4" key="1">
    <citation type="submission" date="2023-05" db="EMBL/GenBank/DDBJ databases">
        <title>Metabolic capabilities are highly conserved among human nasal-associated Corynebacterium species in pangenomic analyses.</title>
        <authorList>
            <person name="Tran T.H."/>
            <person name="Roberts A.Q."/>
            <person name="Escapa I.F."/>
            <person name="Gao W."/>
            <person name="Conlan S."/>
            <person name="Kong H."/>
            <person name="Segre J.A."/>
            <person name="Kelly M.S."/>
            <person name="Lemon K.P."/>
        </authorList>
    </citation>
    <scope>NUCLEOTIDE SEQUENCE [LARGE SCALE GENOMIC DNA]</scope>
    <source>
        <strain evidence="3 4">KPL2811</strain>
    </source>
</reference>
<evidence type="ECO:0000313" key="3">
    <source>
        <dbReference type="EMBL" id="MDK4300009.1"/>
    </source>
</evidence>
<dbReference type="PANTHER" id="PTHR32494">
    <property type="entry name" value="ALLANTOATE DEIMINASE-RELATED"/>
    <property type="match status" value="1"/>
</dbReference>
<accession>A0ABT7FZV4</accession>
<evidence type="ECO:0000313" key="4">
    <source>
        <dbReference type="Proteomes" id="UP001243856"/>
    </source>
</evidence>
<sequence length="421" mass="45125">MTNSGFSGGAFSDEAFLQDFATMSSHGATKAGGVDREACTPADKENRQWMSHVFARATGNPAQFDAIANQFSTIEFVPGAPYVLLGSHLDSQPMAGRFDGAYGVLAGAYAAARVRAAAEAGDITPKFNLAVVNWFNEEGSRFAPSMMGSSVAINKLGLDEALESTDFYGTTVREAFTETGYPGTSSLPEIASYAEIHNEQGKNLEQAGAQIGLVTATWGARKFRVVVRGEQGHTGSTLMEDRHDALFGASIVIAQARRIVDKFPGQPLQISVSQMEVKPNSPVTIAREVIFNVDIRCPHAEVLDQAEQHLETVIAEAADEARVEIDRTLTHSWNQNDYSPAGCALAREVAEELGYSHREVMTVAGHDSTNMKDEVPTVMLFVPSVDGISHNEAELTLADDCLAGLDVFTGVVARLVAGALH</sequence>
<gene>
    <name evidence="3" type="ORF">QPX45_01890</name>
</gene>
<dbReference type="InterPro" id="IPR010158">
    <property type="entry name" value="Amidase_Cbmase"/>
</dbReference>
<dbReference type="InterPro" id="IPR002933">
    <property type="entry name" value="Peptidase_M20"/>
</dbReference>
<dbReference type="Proteomes" id="UP001243856">
    <property type="component" value="Unassembled WGS sequence"/>
</dbReference>
<dbReference type="PANTHER" id="PTHR32494:SF5">
    <property type="entry name" value="ALLANTOATE AMIDOHYDROLASE"/>
    <property type="match status" value="1"/>
</dbReference>
<dbReference type="RefSeq" id="WP_018121523.1">
    <property type="nucleotide sequence ID" value="NZ_CABIYR010000008.1"/>
</dbReference>
<dbReference type="SUPFAM" id="SSF53187">
    <property type="entry name" value="Zn-dependent exopeptidases"/>
    <property type="match status" value="1"/>
</dbReference>
<comment type="similarity">
    <text evidence="1">Belongs to the peptidase M20 family.</text>
</comment>
<dbReference type="Gene3D" id="3.30.70.360">
    <property type="match status" value="1"/>
</dbReference>
<dbReference type="SUPFAM" id="SSF55031">
    <property type="entry name" value="Bacterial exopeptidase dimerisation domain"/>
    <property type="match status" value="1"/>
</dbReference>
<dbReference type="PIRSF" id="PIRSF001235">
    <property type="entry name" value="Amidase_carbamoylase"/>
    <property type="match status" value="1"/>
</dbReference>
<dbReference type="CDD" id="cd03884">
    <property type="entry name" value="M20_bAS"/>
    <property type="match status" value="1"/>
</dbReference>
<keyword evidence="4" id="KW-1185">Reference proteome</keyword>
<comment type="caution">
    <text evidence="3">The sequence shown here is derived from an EMBL/GenBank/DDBJ whole genome shotgun (WGS) entry which is preliminary data.</text>
</comment>
<dbReference type="GeneID" id="64187848"/>
<name>A0ABT7FZV4_9CORY</name>
<evidence type="ECO:0000256" key="1">
    <source>
        <dbReference type="ARBA" id="ARBA00006153"/>
    </source>
</evidence>